<proteinExistence type="predicted"/>
<feature type="compositionally biased region" description="Polar residues" evidence="1">
    <location>
        <begin position="99"/>
        <end position="111"/>
    </location>
</feature>
<evidence type="ECO:0000313" key="4">
    <source>
        <dbReference type="Proteomes" id="UP000054639"/>
    </source>
</evidence>
<feature type="compositionally biased region" description="Acidic residues" evidence="1">
    <location>
        <begin position="117"/>
        <end position="132"/>
    </location>
</feature>
<dbReference type="EMBL" id="LNYR01000022">
    <property type="protein sequence ID" value="KTD48357.1"/>
    <property type="molecule type" value="Genomic_DNA"/>
</dbReference>
<organism evidence="3 5">
    <name type="scientific">Legionella quateirensis</name>
    <dbReference type="NCBI Taxonomy" id="45072"/>
    <lineage>
        <taxon>Bacteria</taxon>
        <taxon>Pseudomonadati</taxon>
        <taxon>Pseudomonadota</taxon>
        <taxon>Gammaproteobacteria</taxon>
        <taxon>Legionellales</taxon>
        <taxon>Legionellaceae</taxon>
        <taxon>Legionella</taxon>
    </lineage>
</organism>
<protein>
    <submittedName>
        <fullName evidence="2">Dot/Icm T4SS effector</fullName>
    </submittedName>
    <submittedName>
        <fullName evidence="3">Dot/Icm secretion system substrate</fullName>
    </submittedName>
</protein>
<keyword evidence="4" id="KW-1185">Reference proteome</keyword>
<evidence type="ECO:0000313" key="3">
    <source>
        <dbReference type="EMBL" id="STY18313.1"/>
    </source>
</evidence>
<dbReference type="RefSeq" id="WP_058474054.1">
    <property type="nucleotide sequence ID" value="NZ_CAAAIL010000015.1"/>
</dbReference>
<reference evidence="2 4" key="1">
    <citation type="submission" date="2015-11" db="EMBL/GenBank/DDBJ databases">
        <title>Genomic analysis of 38 Legionella species identifies large and diverse effector repertoires.</title>
        <authorList>
            <person name="Burstein D."/>
            <person name="Amaro F."/>
            <person name="Zusman T."/>
            <person name="Lifshitz Z."/>
            <person name="Cohen O."/>
            <person name="Gilbert J.A."/>
            <person name="Pupko T."/>
            <person name="Shuman H.A."/>
            <person name="Segal G."/>
        </authorList>
    </citation>
    <scope>NUCLEOTIDE SEQUENCE [LARGE SCALE GENOMIC DNA]</scope>
    <source>
        <strain evidence="2 4">ATCC 49507</strain>
    </source>
</reference>
<evidence type="ECO:0000256" key="1">
    <source>
        <dbReference type="SAM" id="MobiDB-lite"/>
    </source>
</evidence>
<reference evidence="3 5" key="2">
    <citation type="submission" date="2018-06" db="EMBL/GenBank/DDBJ databases">
        <authorList>
            <consortium name="Pathogen Informatics"/>
            <person name="Doyle S."/>
        </authorList>
    </citation>
    <scope>NUCLEOTIDE SEQUENCE [LARGE SCALE GENOMIC DNA]</scope>
    <source>
        <strain evidence="3 5">NCTC12376</strain>
    </source>
</reference>
<dbReference type="OrthoDB" id="5654413at2"/>
<evidence type="ECO:0000313" key="5">
    <source>
        <dbReference type="Proteomes" id="UP000254230"/>
    </source>
</evidence>
<evidence type="ECO:0000313" key="2">
    <source>
        <dbReference type="EMBL" id="KTD48357.1"/>
    </source>
</evidence>
<gene>
    <name evidence="2" type="ORF">Lqua_1886</name>
    <name evidence="3" type="ORF">NCTC12376_02131</name>
</gene>
<sequence length="143" mass="16156">MPLTPPGSPKPERNTEQTPPPRDPNTLFGHTPRLYRCEHNHIHLVDVVDGELIFLTLGQFPELTPFIMLASIIQDLNLSNQDEYTEDYSSEEDNVDEVTVQSTEKTATSSPLPAASTEEEQNVEEDQDDEKEDVLKAFRTISM</sequence>
<feature type="region of interest" description="Disordered" evidence="1">
    <location>
        <begin position="83"/>
        <end position="133"/>
    </location>
</feature>
<dbReference type="AlphaFoldDB" id="A0A378KUS6"/>
<accession>A0A378KUS6</accession>
<name>A0A378KUS6_9GAMM</name>
<dbReference type="EMBL" id="UGOW01000001">
    <property type="protein sequence ID" value="STY18313.1"/>
    <property type="molecule type" value="Genomic_DNA"/>
</dbReference>
<feature type="compositionally biased region" description="Acidic residues" evidence="1">
    <location>
        <begin position="83"/>
        <end position="96"/>
    </location>
</feature>
<dbReference type="Proteomes" id="UP000054639">
    <property type="component" value="Unassembled WGS sequence"/>
</dbReference>
<dbReference type="Proteomes" id="UP000254230">
    <property type="component" value="Unassembled WGS sequence"/>
</dbReference>
<feature type="region of interest" description="Disordered" evidence="1">
    <location>
        <begin position="1"/>
        <end position="30"/>
    </location>
</feature>